<sequence length="443" mass="50120">QVLFIFDGLDESRLPLDFNNKEILTDATESSSVDVLLTNLIRGKLLPSALLWITTITCCIHTTSLPSFCLSSFTALSVFHKDAAEGFVLNKSAIKDLASTSITVAKTDNNLTEFCCVSLSCVVFGSVQDFNLKSRTRDELPVNRVKLVSYFLSEGSAQRQKLNVSSSHPLLHDAIFSSELDPILETSRLRSDAVNEGVNISYEHFLLNSGLLSLKKSVYRFVCENKTKHTSIKILQKKFFCMLNFQIHDFLKCYVLDYCVTSRDLSNLTHVYNKGKLFVGNYVAIFLYQTIAESSQDKIGGMKKKERVKRELKLRTNQRPLHGLLTQKARSLQKNQETVKYIKQKISDNQSVEKSINLFHCLNELNDRSLVEEIQRSLSSGRLSTDKLSPAQWSALVFISLSSEKDLDEFDLKKYSPSEEALLRLLPVVKAAKKVMTGRSQWE</sequence>
<evidence type="ECO:0000256" key="4">
    <source>
        <dbReference type="ARBA" id="ARBA00022840"/>
    </source>
</evidence>
<proteinExistence type="predicted"/>
<dbReference type="GeneTree" id="ENSGT01150000286915"/>
<dbReference type="EMBL" id="AYCK01024005">
    <property type="status" value="NOT_ANNOTATED_CDS"/>
    <property type="molecule type" value="Genomic_DNA"/>
</dbReference>
<dbReference type="Pfam" id="PF17776">
    <property type="entry name" value="NLRC4_HD2"/>
    <property type="match status" value="1"/>
</dbReference>
<keyword evidence="3" id="KW-0547">Nucleotide-binding</keyword>
<keyword evidence="1" id="KW-0433">Leucine-rich repeat</keyword>
<reference evidence="8" key="1">
    <citation type="submission" date="2013-10" db="EMBL/GenBank/DDBJ databases">
        <authorList>
            <person name="Schartl M."/>
            <person name="Warren W."/>
        </authorList>
    </citation>
    <scope>NUCLEOTIDE SEQUENCE [LARGE SCALE GENOMIC DNA]</scope>
    <source>
        <strain evidence="8">female</strain>
    </source>
</reference>
<dbReference type="Proteomes" id="UP000028760">
    <property type="component" value="Unassembled WGS sequence"/>
</dbReference>
<dbReference type="Pfam" id="PF05729">
    <property type="entry name" value="NACHT"/>
    <property type="match status" value="1"/>
</dbReference>
<evidence type="ECO:0000256" key="2">
    <source>
        <dbReference type="ARBA" id="ARBA00022737"/>
    </source>
</evidence>
<dbReference type="EMBL" id="AYCK01024006">
    <property type="status" value="NOT_ANNOTATED_CDS"/>
    <property type="molecule type" value="Genomic_DNA"/>
</dbReference>
<name>A0A096M4Q8_POEFO</name>
<dbReference type="InterPro" id="IPR032675">
    <property type="entry name" value="LRR_dom_sf"/>
</dbReference>
<reference evidence="7" key="2">
    <citation type="submission" date="2025-08" db="UniProtKB">
        <authorList>
            <consortium name="Ensembl"/>
        </authorList>
    </citation>
    <scope>IDENTIFICATION</scope>
</reference>
<feature type="domain" description="NACHT" evidence="5">
    <location>
        <begin position="1"/>
        <end position="83"/>
    </location>
</feature>
<dbReference type="Gene3D" id="3.80.10.10">
    <property type="entry name" value="Ribonuclease Inhibitor"/>
    <property type="match status" value="1"/>
</dbReference>
<feature type="domain" description="NACHT LRR and PYD" evidence="6">
    <location>
        <begin position="314"/>
        <end position="373"/>
    </location>
</feature>
<organism evidence="7 8">
    <name type="scientific">Poecilia formosa</name>
    <name type="common">Amazon molly</name>
    <name type="synonym">Limia formosa</name>
    <dbReference type="NCBI Taxonomy" id="48698"/>
    <lineage>
        <taxon>Eukaryota</taxon>
        <taxon>Metazoa</taxon>
        <taxon>Chordata</taxon>
        <taxon>Craniata</taxon>
        <taxon>Vertebrata</taxon>
        <taxon>Euteleostomi</taxon>
        <taxon>Actinopterygii</taxon>
        <taxon>Neopterygii</taxon>
        <taxon>Teleostei</taxon>
        <taxon>Neoteleostei</taxon>
        <taxon>Acanthomorphata</taxon>
        <taxon>Ovalentaria</taxon>
        <taxon>Atherinomorphae</taxon>
        <taxon>Cyprinodontiformes</taxon>
        <taxon>Poeciliidae</taxon>
        <taxon>Poeciliinae</taxon>
        <taxon>Poecilia</taxon>
    </lineage>
</organism>
<evidence type="ECO:0000259" key="5">
    <source>
        <dbReference type="Pfam" id="PF05729"/>
    </source>
</evidence>
<dbReference type="Ensembl" id="ENSPFOT00000028743.1">
    <property type="protein sequence ID" value="ENSPFOP00000026399.1"/>
    <property type="gene ID" value="ENSPFOG00000010788.2"/>
</dbReference>
<dbReference type="PANTHER" id="PTHR24106">
    <property type="entry name" value="NACHT, LRR AND CARD DOMAINS-CONTAINING"/>
    <property type="match status" value="1"/>
</dbReference>
<dbReference type="InterPro" id="IPR007111">
    <property type="entry name" value="NACHT_NTPase"/>
</dbReference>
<protein>
    <recommendedName>
        <fullName evidence="9">NACHT domain-containing protein</fullName>
    </recommendedName>
</protein>
<keyword evidence="4" id="KW-0067">ATP-binding</keyword>
<dbReference type="InterPro" id="IPR041267">
    <property type="entry name" value="NLRP_HD2"/>
</dbReference>
<evidence type="ECO:0000256" key="1">
    <source>
        <dbReference type="ARBA" id="ARBA00022614"/>
    </source>
</evidence>
<evidence type="ECO:0008006" key="9">
    <source>
        <dbReference type="Google" id="ProtNLM"/>
    </source>
</evidence>
<keyword evidence="8" id="KW-1185">Reference proteome</keyword>
<dbReference type="InterPro" id="IPR051261">
    <property type="entry name" value="NLR"/>
</dbReference>
<dbReference type="EMBL" id="AYCK01024007">
    <property type="status" value="NOT_ANNOTATED_CDS"/>
    <property type="molecule type" value="Genomic_DNA"/>
</dbReference>
<reference evidence="7" key="3">
    <citation type="submission" date="2025-09" db="UniProtKB">
        <authorList>
            <consortium name="Ensembl"/>
        </authorList>
    </citation>
    <scope>IDENTIFICATION</scope>
</reference>
<evidence type="ECO:0000313" key="7">
    <source>
        <dbReference type="Ensembl" id="ENSPFOP00000026399.1"/>
    </source>
</evidence>
<evidence type="ECO:0000313" key="8">
    <source>
        <dbReference type="Proteomes" id="UP000028760"/>
    </source>
</evidence>
<dbReference type="AlphaFoldDB" id="A0A096M4Q8"/>
<dbReference type="GO" id="GO:0005524">
    <property type="term" value="F:ATP binding"/>
    <property type="evidence" value="ECO:0007669"/>
    <property type="project" value="UniProtKB-KW"/>
</dbReference>
<accession>A0A096M4Q8</accession>
<evidence type="ECO:0000259" key="6">
    <source>
        <dbReference type="Pfam" id="PF17776"/>
    </source>
</evidence>
<keyword evidence="2" id="KW-0677">Repeat</keyword>
<evidence type="ECO:0000256" key="3">
    <source>
        <dbReference type="ARBA" id="ARBA00022741"/>
    </source>
</evidence>